<dbReference type="Proteomes" id="UP000295726">
    <property type="component" value="Unassembled WGS sequence"/>
</dbReference>
<sequence>MDISEWLGEDNQLGIDIWSRKYCNEGESFAQWLDRVSGGSPAVRELILEKKFLFGGRILSNRGLESSGQKTSLSNCYVMTPPEDNIEDIFDSAKKLARTYSYGGGCGIDISKISPQGAKINNAAQEAIGAIPFMDLYSLVTELIGQRGRRGALMISLSCSHPDIERFIDLKTDLSKVTKANVSVRISKEFMDAVKKNKPFMLEYTRETTAERIEREVNARVLFRHIAEVNWDYGEPGALFWDRIAGWNLLSNTEDFQYAGVNPCAEEPLPAGGSCLLGSLNLSEFVKNPFTDEATFDFGRFKDCIRICIRALNEVLDEGMDLHPLEEQRRSAADLRQIGLGIMGLADMLIKLGIAYGEEASIILCDEFGFTMADTAIAESALLAEKEGAYPKCCAGEIIAAPYFQANTTKETKELVKNTDCGTLRFLRWPPQGLYRRCLEYQVELNRFMLTTMREEQSRCMEKMSLIKCTLKLWKLT</sequence>
<keyword evidence="3" id="KW-0560">Oxidoreductase</keyword>
<dbReference type="GO" id="GO:0004748">
    <property type="term" value="F:ribonucleoside-diphosphate reductase activity, thioredoxin disulfide as acceptor"/>
    <property type="evidence" value="ECO:0007669"/>
    <property type="project" value="TreeGrafter"/>
</dbReference>
<evidence type="ECO:0000259" key="5">
    <source>
        <dbReference type="Pfam" id="PF02867"/>
    </source>
</evidence>
<dbReference type="GO" id="GO:0031419">
    <property type="term" value="F:cobalamin binding"/>
    <property type="evidence" value="ECO:0007669"/>
    <property type="project" value="UniProtKB-KW"/>
</dbReference>
<dbReference type="PRINTS" id="PR01183">
    <property type="entry name" value="RIBORDTASEM1"/>
</dbReference>
<evidence type="ECO:0000256" key="1">
    <source>
        <dbReference type="ARBA" id="ARBA00001922"/>
    </source>
</evidence>
<evidence type="ECO:0000313" key="7">
    <source>
        <dbReference type="Proteomes" id="UP000295726"/>
    </source>
</evidence>
<gene>
    <name evidence="6" type="ORF">EDD59_12528</name>
</gene>
<evidence type="ECO:0000256" key="3">
    <source>
        <dbReference type="ARBA" id="ARBA00023002"/>
    </source>
</evidence>
<dbReference type="InterPro" id="IPR050862">
    <property type="entry name" value="RdRp_reductase_class-2"/>
</dbReference>
<dbReference type="EMBL" id="SLZZ01000025">
    <property type="protein sequence ID" value="TCS76205.1"/>
    <property type="molecule type" value="Genomic_DNA"/>
</dbReference>
<evidence type="ECO:0000256" key="2">
    <source>
        <dbReference type="ARBA" id="ARBA00022628"/>
    </source>
</evidence>
<dbReference type="InterPro" id="IPR000788">
    <property type="entry name" value="RNR_lg_C"/>
</dbReference>
<dbReference type="AlphaFoldDB" id="A0A4R3K274"/>
<dbReference type="Pfam" id="PF02867">
    <property type="entry name" value="Ribonuc_red_lgC"/>
    <property type="match status" value="1"/>
</dbReference>
<keyword evidence="2" id="KW-0846">Cobalamin</keyword>
<organism evidence="6 7">
    <name type="scientific">Muricomes intestini</name>
    <dbReference type="NCBI Taxonomy" id="1796634"/>
    <lineage>
        <taxon>Bacteria</taxon>
        <taxon>Bacillati</taxon>
        <taxon>Bacillota</taxon>
        <taxon>Clostridia</taxon>
        <taxon>Lachnospirales</taxon>
        <taxon>Lachnospiraceae</taxon>
        <taxon>Muricomes</taxon>
    </lineage>
</organism>
<protein>
    <submittedName>
        <fullName evidence="6">Ribonucleotide reductase-like protein</fullName>
    </submittedName>
</protein>
<evidence type="ECO:0000256" key="4">
    <source>
        <dbReference type="ARBA" id="ARBA00023285"/>
    </source>
</evidence>
<evidence type="ECO:0000313" key="6">
    <source>
        <dbReference type="EMBL" id="TCS76205.1"/>
    </source>
</evidence>
<feature type="domain" description="Ribonucleotide reductase large subunit C-terminal" evidence="5">
    <location>
        <begin position="74"/>
        <end position="400"/>
    </location>
</feature>
<dbReference type="Gene3D" id="3.20.70.20">
    <property type="match status" value="1"/>
</dbReference>
<accession>A0A4R3K274</accession>
<dbReference type="PANTHER" id="PTHR43371:SF1">
    <property type="entry name" value="RIBONUCLEOSIDE-DIPHOSPHATE REDUCTASE"/>
    <property type="match status" value="1"/>
</dbReference>
<dbReference type="SUPFAM" id="SSF51998">
    <property type="entry name" value="PFL-like glycyl radical enzymes"/>
    <property type="match status" value="1"/>
</dbReference>
<proteinExistence type="predicted"/>
<reference evidence="6 7" key="1">
    <citation type="submission" date="2019-03" db="EMBL/GenBank/DDBJ databases">
        <title>Genomic Encyclopedia of Type Strains, Phase IV (KMG-IV): sequencing the most valuable type-strain genomes for metagenomic binning, comparative biology and taxonomic classification.</title>
        <authorList>
            <person name="Goeker M."/>
        </authorList>
    </citation>
    <scope>NUCLEOTIDE SEQUENCE [LARGE SCALE GENOMIC DNA]</scope>
    <source>
        <strain evidence="6 7">DSM 29489</strain>
    </source>
</reference>
<dbReference type="PANTHER" id="PTHR43371">
    <property type="entry name" value="VITAMIN B12-DEPENDENT RIBONUCLEOTIDE REDUCTASE"/>
    <property type="match status" value="1"/>
</dbReference>
<keyword evidence="4" id="KW-0170">Cobalt</keyword>
<keyword evidence="7" id="KW-1185">Reference proteome</keyword>
<name>A0A4R3K274_9FIRM</name>
<comment type="cofactor">
    <cofactor evidence="1">
        <name>adenosylcob(III)alamin</name>
        <dbReference type="ChEBI" id="CHEBI:18408"/>
    </cofactor>
</comment>
<comment type="caution">
    <text evidence="6">The sequence shown here is derived from an EMBL/GenBank/DDBJ whole genome shotgun (WGS) entry which is preliminary data.</text>
</comment>